<keyword evidence="3" id="KW-1185">Reference proteome</keyword>
<accession>A0A7X1TRM0</accession>
<dbReference type="InterPro" id="IPR000639">
    <property type="entry name" value="Epox_hydrolase-like"/>
</dbReference>
<dbReference type="Gene3D" id="3.40.50.1820">
    <property type="entry name" value="alpha/beta hydrolase"/>
    <property type="match status" value="1"/>
</dbReference>
<dbReference type="PRINTS" id="PR00111">
    <property type="entry name" value="ABHYDROLASE"/>
</dbReference>
<dbReference type="AlphaFoldDB" id="A0A7X1TRM0"/>
<dbReference type="SUPFAM" id="SSF53474">
    <property type="entry name" value="alpha/beta-Hydrolases"/>
    <property type="match status" value="1"/>
</dbReference>
<dbReference type="InterPro" id="IPR000073">
    <property type="entry name" value="AB_hydrolase_1"/>
</dbReference>
<protein>
    <submittedName>
        <fullName evidence="2">Alpha/beta fold hydrolase</fullName>
    </submittedName>
</protein>
<dbReference type="PANTHER" id="PTHR46438">
    <property type="entry name" value="ALPHA/BETA-HYDROLASES SUPERFAMILY PROTEIN"/>
    <property type="match status" value="1"/>
</dbReference>
<proteinExistence type="predicted"/>
<dbReference type="GO" id="GO:0016787">
    <property type="term" value="F:hydrolase activity"/>
    <property type="evidence" value="ECO:0007669"/>
    <property type="project" value="UniProtKB-KW"/>
</dbReference>
<dbReference type="Pfam" id="PF00561">
    <property type="entry name" value="Abhydrolase_1"/>
    <property type="match status" value="1"/>
</dbReference>
<dbReference type="Proteomes" id="UP000484842">
    <property type="component" value="Unassembled WGS sequence"/>
</dbReference>
<dbReference type="InterPro" id="IPR029058">
    <property type="entry name" value="AB_hydrolase_fold"/>
</dbReference>
<reference evidence="2 3" key="1">
    <citation type="submission" date="2019-10" db="EMBL/GenBank/DDBJ databases">
        <title>Deinococcus sp. isolated from soil.</title>
        <authorList>
            <person name="Li Y."/>
            <person name="Wang J."/>
        </authorList>
    </citation>
    <scope>NUCLEOTIDE SEQUENCE [LARGE SCALE GENOMIC DNA]</scope>
    <source>
        <strain evidence="2 3">SDU3-2</strain>
    </source>
</reference>
<dbReference type="EMBL" id="WBSL01000002">
    <property type="protein sequence ID" value="MPY66564.1"/>
    <property type="molecule type" value="Genomic_DNA"/>
</dbReference>
<sequence>MPPPAFLDVSGVRTRHVQAGSGPPVVLLHGIGRSLEDWSETVGPLAARHAVYAPDLIGFGLTDKPDVPYTLAGLARFVRHYLDAVGETRPVTLVGNSLGGAVAAQFALLFPERTRALVLVNSAGFGQSVTLALRLATVPRLGEVLLRPSPRSARRTVASLFHDPRHVTPERVRWAEHLGRQPGAARAFLRVARHLGTWRGIHPQWRRTLAGDLAGRKLPTLIVWGERDLILPAAHLEEARRLYPHARTHLFPETGHVPQIERAADFHRLVLEFLEEQA</sequence>
<evidence type="ECO:0000313" key="3">
    <source>
        <dbReference type="Proteomes" id="UP000484842"/>
    </source>
</evidence>
<dbReference type="PRINTS" id="PR00412">
    <property type="entry name" value="EPOXHYDRLASE"/>
</dbReference>
<dbReference type="PANTHER" id="PTHR46438:SF11">
    <property type="entry name" value="LIPASE-RELATED"/>
    <property type="match status" value="1"/>
</dbReference>
<keyword evidence="2" id="KW-0378">Hydrolase</keyword>
<feature type="domain" description="AB hydrolase-1" evidence="1">
    <location>
        <begin position="23"/>
        <end position="262"/>
    </location>
</feature>
<organism evidence="2 3">
    <name type="scientific">Deinococcus terrestris</name>
    <dbReference type="NCBI Taxonomy" id="2651870"/>
    <lineage>
        <taxon>Bacteria</taxon>
        <taxon>Thermotogati</taxon>
        <taxon>Deinococcota</taxon>
        <taxon>Deinococci</taxon>
        <taxon>Deinococcales</taxon>
        <taxon>Deinococcaceae</taxon>
        <taxon>Deinococcus</taxon>
    </lineage>
</organism>
<evidence type="ECO:0000259" key="1">
    <source>
        <dbReference type="Pfam" id="PF00561"/>
    </source>
</evidence>
<comment type="caution">
    <text evidence="2">The sequence shown here is derived from an EMBL/GenBank/DDBJ whole genome shotgun (WGS) entry which is preliminary data.</text>
</comment>
<name>A0A7X1TRM0_9DEIO</name>
<gene>
    <name evidence="2" type="ORF">F8S09_07625</name>
</gene>
<evidence type="ECO:0000313" key="2">
    <source>
        <dbReference type="EMBL" id="MPY66564.1"/>
    </source>
</evidence>